<sequence length="355" mass="41182">MADNDQYIKTLENAYKTQYEQIQKIYIDGIKEIAKKYNKGDLSFKDLMIFYVSQNDKNNDQFYKNIYVGTDSNKLNTVKQLFKELEDLEKQLKENNVSISIDIQQSISKKEIESMINDIAQNILDKQLDEYMNTEVTKILSKYNYNLNAQDCIDEIKKYIWSFNTAKEKNKTELTNIQKEINKSITNAIDKATNAAMYKLEQDVKNKLPNFNGYIDTSQKYLNTLKKIDIKKDILTNVQSNLKDGLNSIDSSINKVLGNFGLKIDISGTFSDDIGILSKEITSSFDKYLNPIIKEQNKVIDIAEIHIKEAEELVKEYEAQVQGLINRWEQTAQDYIKQQEQKLVNTIISNINIKF</sequence>
<reference evidence="2 3" key="1">
    <citation type="submission" date="2018-06" db="EMBL/GenBank/DDBJ databases">
        <authorList>
            <consortium name="Pathogen Informatics"/>
            <person name="Doyle S."/>
        </authorList>
    </citation>
    <scope>NUCLEOTIDE SEQUENCE [LARGE SCALE GENOMIC DNA]</scope>
    <source>
        <strain evidence="2 3">NCTC10571</strain>
    </source>
</reference>
<gene>
    <name evidence="2" type="ORF">NCTC10571_01460</name>
</gene>
<name>A0A378NSE6_9FIRM</name>
<feature type="coiled-coil region" evidence="1">
    <location>
        <begin position="293"/>
        <end position="327"/>
    </location>
</feature>
<evidence type="ECO:0000256" key="1">
    <source>
        <dbReference type="SAM" id="Coils"/>
    </source>
</evidence>
<keyword evidence="1" id="KW-0175">Coiled coil</keyword>
<organism evidence="2 3">
    <name type="scientific">Megamonas hypermegale</name>
    <dbReference type="NCBI Taxonomy" id="158847"/>
    <lineage>
        <taxon>Bacteria</taxon>
        <taxon>Bacillati</taxon>
        <taxon>Bacillota</taxon>
        <taxon>Negativicutes</taxon>
        <taxon>Selenomonadales</taxon>
        <taxon>Selenomonadaceae</taxon>
        <taxon>Megamonas</taxon>
    </lineage>
</organism>
<dbReference type="RefSeq" id="WP_115151662.1">
    <property type="nucleotide sequence ID" value="NZ_UGPP01000001.1"/>
</dbReference>
<dbReference type="EMBL" id="UGPP01000001">
    <property type="protein sequence ID" value="STY71304.1"/>
    <property type="molecule type" value="Genomic_DNA"/>
</dbReference>
<evidence type="ECO:0000313" key="3">
    <source>
        <dbReference type="Proteomes" id="UP000255234"/>
    </source>
</evidence>
<dbReference type="AlphaFoldDB" id="A0A378NSE6"/>
<proteinExistence type="predicted"/>
<accession>A0A378NSE6</accession>
<dbReference type="Proteomes" id="UP000255234">
    <property type="component" value="Unassembled WGS sequence"/>
</dbReference>
<evidence type="ECO:0000313" key="2">
    <source>
        <dbReference type="EMBL" id="STY71304.1"/>
    </source>
</evidence>
<protein>
    <submittedName>
        <fullName evidence="2">Uncharacterized protein</fullName>
    </submittedName>
</protein>